<evidence type="ECO:0000259" key="1">
    <source>
        <dbReference type="Pfam" id="PF08722"/>
    </source>
</evidence>
<proteinExistence type="predicted"/>
<dbReference type="Gene3D" id="3.40.91.30">
    <property type="match status" value="1"/>
</dbReference>
<feature type="domain" description="TnsA endonuclease N-terminal" evidence="1">
    <location>
        <begin position="40"/>
        <end position="90"/>
    </location>
</feature>
<dbReference type="AlphaFoldDB" id="A0A383F7F3"/>
<dbReference type="EMBL" id="UINC01231852">
    <property type="protein sequence ID" value="SVE64573.1"/>
    <property type="molecule type" value="Genomic_DNA"/>
</dbReference>
<organism evidence="2">
    <name type="scientific">marine metagenome</name>
    <dbReference type="NCBI Taxonomy" id="408172"/>
    <lineage>
        <taxon>unclassified sequences</taxon>
        <taxon>metagenomes</taxon>
        <taxon>ecological metagenomes</taxon>
    </lineage>
</organism>
<accession>A0A383F7F3</accession>
<dbReference type="InterPro" id="IPR014833">
    <property type="entry name" value="TnsA_N"/>
</dbReference>
<dbReference type="Pfam" id="PF08722">
    <property type="entry name" value="Tn7_TnsA-like_N"/>
    <property type="match status" value="1"/>
</dbReference>
<reference evidence="2" key="1">
    <citation type="submission" date="2018-05" db="EMBL/GenBank/DDBJ databases">
        <authorList>
            <person name="Lanie J.A."/>
            <person name="Ng W.-L."/>
            <person name="Kazmierczak K.M."/>
            <person name="Andrzejewski T.M."/>
            <person name="Davidsen T.M."/>
            <person name="Wayne K.J."/>
            <person name="Tettelin H."/>
            <person name="Glass J.I."/>
            <person name="Rusch D."/>
            <person name="Podicherti R."/>
            <person name="Tsui H.-C.T."/>
            <person name="Winkler M.E."/>
        </authorList>
    </citation>
    <scope>NUCLEOTIDE SEQUENCE</scope>
</reference>
<feature type="non-terminal residue" evidence="2">
    <location>
        <position position="95"/>
    </location>
</feature>
<name>A0A383F7F3_9ZZZZ</name>
<sequence length="95" mass="11599">MAYKGKFRPRNIKKYKGNPTTIIYRSMLERRFMDYCDSNTAILEWWSEELAVPYKSPIDRKWHRYFPDFWIRTEKGCTLIEVKPFSETKAPKKRL</sequence>
<gene>
    <name evidence="2" type="ORF">METZ01_LOCUS517427</name>
</gene>
<protein>
    <recommendedName>
        <fullName evidence="1">TnsA endonuclease N-terminal domain-containing protein</fullName>
    </recommendedName>
</protein>
<evidence type="ECO:0000313" key="2">
    <source>
        <dbReference type="EMBL" id="SVE64573.1"/>
    </source>
</evidence>